<dbReference type="OrthoDB" id="5019413at2"/>
<dbReference type="Proteomes" id="UP000292027">
    <property type="component" value="Unassembled WGS sequence"/>
</dbReference>
<proteinExistence type="predicted"/>
<dbReference type="GO" id="GO:0016301">
    <property type="term" value="F:kinase activity"/>
    <property type="evidence" value="ECO:0007669"/>
    <property type="project" value="UniProtKB-KW"/>
</dbReference>
<dbReference type="Pfam" id="PF13238">
    <property type="entry name" value="AAA_18"/>
    <property type="match status" value="1"/>
</dbReference>
<dbReference type="Gene3D" id="3.40.50.300">
    <property type="entry name" value="P-loop containing nucleotide triphosphate hydrolases"/>
    <property type="match status" value="1"/>
</dbReference>
<keyword evidence="1" id="KW-0418">Kinase</keyword>
<dbReference type="SUPFAM" id="SSF52540">
    <property type="entry name" value="P-loop containing nucleoside triphosphate hydrolases"/>
    <property type="match status" value="1"/>
</dbReference>
<keyword evidence="2" id="KW-1185">Reference proteome</keyword>
<dbReference type="RefSeq" id="WP_130440548.1">
    <property type="nucleotide sequence ID" value="NZ_SHKR01000011.1"/>
</dbReference>
<gene>
    <name evidence="1" type="ORF">EV645_1213</name>
</gene>
<reference evidence="1 2" key="1">
    <citation type="journal article" date="2015" name="Stand. Genomic Sci.">
        <title>Genomic Encyclopedia of Bacterial and Archaeal Type Strains, Phase III: the genomes of soil and plant-associated and newly described type strains.</title>
        <authorList>
            <person name="Whitman W.B."/>
            <person name="Woyke T."/>
            <person name="Klenk H.P."/>
            <person name="Zhou Y."/>
            <person name="Lilburn T.G."/>
            <person name="Beck B.J."/>
            <person name="De Vos P."/>
            <person name="Vandamme P."/>
            <person name="Eisen J.A."/>
            <person name="Garrity G."/>
            <person name="Hugenholtz P."/>
            <person name="Kyrpides N.C."/>
        </authorList>
    </citation>
    <scope>NUCLEOTIDE SEQUENCE [LARGE SCALE GENOMIC DNA]</scope>
    <source>
        <strain evidence="1 2">VKM Ac-2540</strain>
    </source>
</reference>
<keyword evidence="1" id="KW-0808">Transferase</keyword>
<dbReference type="InterPro" id="IPR027417">
    <property type="entry name" value="P-loop_NTPase"/>
</dbReference>
<comment type="caution">
    <text evidence="1">The sequence shown here is derived from an EMBL/GenBank/DDBJ whole genome shotgun (WGS) entry which is preliminary data.</text>
</comment>
<organism evidence="1 2">
    <name type="scientific">Kribbella rubisoli</name>
    <dbReference type="NCBI Taxonomy" id="3075929"/>
    <lineage>
        <taxon>Bacteria</taxon>
        <taxon>Bacillati</taxon>
        <taxon>Actinomycetota</taxon>
        <taxon>Actinomycetes</taxon>
        <taxon>Propionibacteriales</taxon>
        <taxon>Kribbellaceae</taxon>
        <taxon>Kribbella</taxon>
    </lineage>
</organism>
<dbReference type="AlphaFoldDB" id="A0A4Q7X7E2"/>
<accession>A0A4Q7X7E2</accession>
<sequence length="148" mass="16516">MARVLVTGMSGAGKTTLLDELRRRGWLAIDTDYDGWVGADGRWDERRMEQLLADEPDVVVSGAVENQGRFYDRFEQVVLITAPVEVLIERVSTRTNNPYGRTAEQQAEIAAYVETVEPLLRRGATVELDGRKPVGELADVIEGLQRGR</sequence>
<evidence type="ECO:0000313" key="2">
    <source>
        <dbReference type="Proteomes" id="UP000292027"/>
    </source>
</evidence>
<evidence type="ECO:0000313" key="1">
    <source>
        <dbReference type="EMBL" id="RZU19010.1"/>
    </source>
</evidence>
<dbReference type="EMBL" id="SHKR01000011">
    <property type="protein sequence ID" value="RZU19010.1"/>
    <property type="molecule type" value="Genomic_DNA"/>
</dbReference>
<name>A0A4Q7X7E2_9ACTN</name>
<protein>
    <submittedName>
        <fullName evidence="1">Shikimate kinase</fullName>
    </submittedName>
</protein>